<keyword evidence="2" id="KW-1185">Reference proteome</keyword>
<evidence type="ECO:0000313" key="2">
    <source>
        <dbReference type="Proteomes" id="UP000199062"/>
    </source>
</evidence>
<dbReference type="Proteomes" id="UP000199062">
    <property type="component" value="Unassembled WGS sequence"/>
</dbReference>
<reference evidence="1 2" key="1">
    <citation type="submission" date="2016-10" db="EMBL/GenBank/DDBJ databases">
        <authorList>
            <person name="de Groot N.N."/>
        </authorList>
    </citation>
    <scope>NUCLEOTIDE SEQUENCE [LARGE SCALE GENOMIC DNA]</scope>
    <source>
        <strain evidence="1 2">CGMCC 1.10457</strain>
    </source>
</reference>
<protein>
    <submittedName>
        <fullName evidence="1">Uncharacterized protein</fullName>
    </submittedName>
</protein>
<gene>
    <name evidence="1" type="ORF">SAMN05216559_4101</name>
</gene>
<dbReference type="AlphaFoldDB" id="A0A1I6MAM8"/>
<evidence type="ECO:0000313" key="1">
    <source>
        <dbReference type="EMBL" id="SFS12668.1"/>
    </source>
</evidence>
<dbReference type="EMBL" id="FOZK01000006">
    <property type="protein sequence ID" value="SFS12668.1"/>
    <property type="molecule type" value="Genomic_DNA"/>
</dbReference>
<name>A0A1I6MAM8_9EURY</name>
<dbReference type="RefSeq" id="WP_089819251.1">
    <property type="nucleotide sequence ID" value="NZ_FOZK01000006.1"/>
</dbReference>
<sequence length="106" mass="11483">MVLQTDLETAVEAADDVPPASDVYEAAADISVTDVFDDEFVAAHTPFDTFDELVAASPADATSADELDTVPDGAWDEFVAERTDFEDEEAMVFAARDHWVAKRLGV</sequence>
<dbReference type="OrthoDB" id="178002at2157"/>
<proteinExistence type="predicted"/>
<organism evidence="1 2">
    <name type="scientific">Halomicrobium zhouii</name>
    <dbReference type="NCBI Taxonomy" id="767519"/>
    <lineage>
        <taxon>Archaea</taxon>
        <taxon>Methanobacteriati</taxon>
        <taxon>Methanobacteriota</taxon>
        <taxon>Stenosarchaea group</taxon>
        <taxon>Halobacteria</taxon>
        <taxon>Halobacteriales</taxon>
        <taxon>Haloarculaceae</taxon>
        <taxon>Halomicrobium</taxon>
    </lineage>
</organism>
<accession>A0A1I6MAM8</accession>